<proteinExistence type="predicted"/>
<sequence length="305" mass="35169">MKLLAYSSHIIIFFLSFISFMIPVNNAQKNIDYGYGAETDFYIVMIIPLLVNTFSFSGTLFIFYRTFSRWKHDRKNLSLSVRFPFYIAITDFLYSLSILIEYVGAMSIVSWLRVVPKYRLELGKYDYKIWFPIILISLIIPLSSVNAYGLRNYSCGTKIGYNTIAIVVLSLIFITLLTIVFCYAQIIITIRNIKEDNGSIPNLQNNLAQLTSIEKRTFKKVLTYILVFILQYIPIMIYNVCMFLKIRNIILDALSPAVISFGGIGNVIQYLYNEGLSNKHTTSNYKLDSNEQSQQLQQSQLQVIQ</sequence>
<evidence type="ECO:0000256" key="5">
    <source>
        <dbReference type="SAM" id="Phobius"/>
    </source>
</evidence>
<keyword evidence="4 5" id="KW-0472">Membrane</keyword>
<evidence type="ECO:0000256" key="1">
    <source>
        <dbReference type="ARBA" id="ARBA00004370"/>
    </source>
</evidence>
<dbReference type="AlphaFoldDB" id="A0A2Z6SJM9"/>
<keyword evidence="9" id="KW-1185">Reference proteome</keyword>
<feature type="transmembrane region" description="Helical" evidence="5">
    <location>
        <begin position="221"/>
        <end position="241"/>
    </location>
</feature>
<feature type="transmembrane region" description="Helical" evidence="5">
    <location>
        <begin position="129"/>
        <end position="149"/>
    </location>
</feature>
<dbReference type="Proteomes" id="UP000247702">
    <property type="component" value="Unassembled WGS sequence"/>
</dbReference>
<evidence type="ECO:0000256" key="3">
    <source>
        <dbReference type="ARBA" id="ARBA00022989"/>
    </source>
</evidence>
<dbReference type="EMBL" id="BEXD01004077">
    <property type="protein sequence ID" value="GBC06467.1"/>
    <property type="molecule type" value="Genomic_DNA"/>
</dbReference>
<feature type="transmembrane region" description="Helical" evidence="5">
    <location>
        <begin position="253"/>
        <end position="272"/>
    </location>
</feature>
<dbReference type="SUPFAM" id="SSF81321">
    <property type="entry name" value="Family A G protein-coupled receptor-like"/>
    <property type="match status" value="1"/>
</dbReference>
<protein>
    <recommendedName>
        <fullName evidence="7">G-protein coupled receptors family 1 profile domain-containing protein</fullName>
    </recommendedName>
</protein>
<organism evidence="8 9">
    <name type="scientific">Rhizophagus clarus</name>
    <dbReference type="NCBI Taxonomy" id="94130"/>
    <lineage>
        <taxon>Eukaryota</taxon>
        <taxon>Fungi</taxon>
        <taxon>Fungi incertae sedis</taxon>
        <taxon>Mucoromycota</taxon>
        <taxon>Glomeromycotina</taxon>
        <taxon>Glomeromycetes</taxon>
        <taxon>Glomerales</taxon>
        <taxon>Glomeraceae</taxon>
        <taxon>Rhizophagus</taxon>
    </lineage>
</organism>
<comment type="subcellular location">
    <subcellularLocation>
        <location evidence="1">Membrane</location>
    </subcellularLocation>
</comment>
<evidence type="ECO:0000259" key="7">
    <source>
        <dbReference type="PROSITE" id="PS50262"/>
    </source>
</evidence>
<feature type="domain" description="G-protein coupled receptors family 1 profile" evidence="7">
    <location>
        <begin position="129"/>
        <end position="270"/>
    </location>
</feature>
<keyword evidence="6" id="KW-0732">Signal</keyword>
<dbReference type="PROSITE" id="PS50262">
    <property type="entry name" value="G_PROTEIN_RECEP_F1_2"/>
    <property type="match status" value="1"/>
</dbReference>
<accession>A0A2Z6SJM9</accession>
<dbReference type="GO" id="GO:0016020">
    <property type="term" value="C:membrane"/>
    <property type="evidence" value="ECO:0007669"/>
    <property type="project" value="UniProtKB-SubCell"/>
</dbReference>
<feature type="transmembrane region" description="Helical" evidence="5">
    <location>
        <begin position="85"/>
        <end position="109"/>
    </location>
</feature>
<dbReference type="InterPro" id="IPR017452">
    <property type="entry name" value="GPCR_Rhodpsn_7TM"/>
</dbReference>
<evidence type="ECO:0000256" key="6">
    <source>
        <dbReference type="SAM" id="SignalP"/>
    </source>
</evidence>
<gene>
    <name evidence="8" type="ORF">RclHR1_06860004</name>
</gene>
<keyword evidence="2 5" id="KW-0812">Transmembrane</keyword>
<feature type="transmembrane region" description="Helical" evidence="5">
    <location>
        <begin position="43"/>
        <end position="64"/>
    </location>
</feature>
<evidence type="ECO:0000256" key="2">
    <source>
        <dbReference type="ARBA" id="ARBA00022692"/>
    </source>
</evidence>
<feature type="signal peptide" evidence="6">
    <location>
        <begin position="1"/>
        <end position="27"/>
    </location>
</feature>
<feature type="transmembrane region" description="Helical" evidence="5">
    <location>
        <begin position="161"/>
        <end position="188"/>
    </location>
</feature>
<reference evidence="8 9" key="1">
    <citation type="submission" date="2017-11" db="EMBL/GenBank/DDBJ databases">
        <title>The genome of Rhizophagus clarus HR1 reveals common genetic basis of auxotrophy among arbuscular mycorrhizal fungi.</title>
        <authorList>
            <person name="Kobayashi Y."/>
        </authorList>
    </citation>
    <scope>NUCLEOTIDE SEQUENCE [LARGE SCALE GENOMIC DNA]</scope>
    <source>
        <strain evidence="8 9">HR1</strain>
    </source>
</reference>
<evidence type="ECO:0000313" key="9">
    <source>
        <dbReference type="Proteomes" id="UP000247702"/>
    </source>
</evidence>
<keyword evidence="3 5" id="KW-1133">Transmembrane helix</keyword>
<evidence type="ECO:0000313" key="8">
    <source>
        <dbReference type="EMBL" id="GBC06467.1"/>
    </source>
</evidence>
<comment type="caution">
    <text evidence="8">The sequence shown here is derived from an EMBL/GenBank/DDBJ whole genome shotgun (WGS) entry which is preliminary data.</text>
</comment>
<dbReference type="Gene3D" id="1.20.1070.10">
    <property type="entry name" value="Rhodopsin 7-helix transmembrane proteins"/>
    <property type="match status" value="1"/>
</dbReference>
<evidence type="ECO:0000256" key="4">
    <source>
        <dbReference type="ARBA" id="ARBA00023136"/>
    </source>
</evidence>
<name>A0A2Z6SJM9_9GLOM</name>
<feature type="chain" id="PRO_5016384900" description="G-protein coupled receptors family 1 profile domain-containing protein" evidence="6">
    <location>
        <begin position="28"/>
        <end position="305"/>
    </location>
</feature>